<feature type="region of interest" description="Disordered" evidence="3">
    <location>
        <begin position="1080"/>
        <end position="1213"/>
    </location>
</feature>
<dbReference type="PROSITE" id="PS00022">
    <property type="entry name" value="EGF_1"/>
    <property type="match status" value="2"/>
</dbReference>
<dbReference type="PANTHER" id="PTHR15036">
    <property type="entry name" value="PIKACHURIN-LIKE PROTEIN"/>
    <property type="match status" value="1"/>
</dbReference>
<dbReference type="InterPro" id="IPR000742">
    <property type="entry name" value="EGF"/>
</dbReference>
<dbReference type="SMART" id="SM00179">
    <property type="entry name" value="EGF_CA"/>
    <property type="match status" value="2"/>
</dbReference>
<evidence type="ECO:0000313" key="9">
    <source>
        <dbReference type="RefSeq" id="XP_005179512.1"/>
    </source>
</evidence>
<feature type="compositionally biased region" description="Polar residues" evidence="3">
    <location>
        <begin position="1464"/>
        <end position="1473"/>
    </location>
</feature>
<dbReference type="GO" id="GO:0030154">
    <property type="term" value="P:cell differentiation"/>
    <property type="evidence" value="ECO:0007669"/>
    <property type="project" value="UniProtKB-ARBA"/>
</dbReference>
<dbReference type="Pfam" id="PF00054">
    <property type="entry name" value="Laminin_G_1"/>
    <property type="match status" value="3"/>
</dbReference>
<feature type="region of interest" description="Disordered" evidence="3">
    <location>
        <begin position="1362"/>
        <end position="1387"/>
    </location>
</feature>
<feature type="domain" description="EGF-like" evidence="6">
    <location>
        <begin position="643"/>
        <end position="679"/>
    </location>
</feature>
<reference evidence="7" key="1">
    <citation type="submission" date="2020-05" db="UniProtKB">
        <authorList>
            <consortium name="EnsemblMetazoa"/>
        </authorList>
    </citation>
    <scope>IDENTIFICATION</scope>
    <source>
        <strain evidence="7">Aabys</strain>
    </source>
</reference>
<dbReference type="Gene3D" id="2.60.120.200">
    <property type="match status" value="3"/>
</dbReference>
<dbReference type="GO" id="GO:0005509">
    <property type="term" value="F:calcium ion binding"/>
    <property type="evidence" value="ECO:0007669"/>
    <property type="project" value="InterPro"/>
</dbReference>
<dbReference type="PROSITE" id="PS50026">
    <property type="entry name" value="EGF_3"/>
    <property type="match status" value="2"/>
</dbReference>
<dbReference type="EnsemblMetazoa" id="MDOA011716-RA">
    <property type="protein sequence ID" value="MDOA011716-PA"/>
    <property type="gene ID" value="MDOA011716"/>
</dbReference>
<feature type="compositionally biased region" description="Low complexity" evidence="3">
    <location>
        <begin position="319"/>
        <end position="362"/>
    </location>
</feature>
<gene>
    <name evidence="7" type="primary">101900537</name>
    <name evidence="9" type="synonym">LOC101900537</name>
</gene>
<feature type="compositionally biased region" description="Acidic residues" evidence="3">
    <location>
        <begin position="151"/>
        <end position="162"/>
    </location>
</feature>
<keyword evidence="4" id="KW-0732">Signal</keyword>
<dbReference type="CDD" id="cd00110">
    <property type="entry name" value="LamG"/>
    <property type="match status" value="3"/>
</dbReference>
<dbReference type="FunFam" id="2.10.25.10:FF:000593">
    <property type="entry name" value="SP2353, isoform A"/>
    <property type="match status" value="1"/>
</dbReference>
<dbReference type="InterPro" id="IPR050372">
    <property type="entry name" value="Neurexin-related_CASP"/>
</dbReference>
<feature type="compositionally biased region" description="Acidic residues" evidence="3">
    <location>
        <begin position="1047"/>
        <end position="1067"/>
    </location>
</feature>
<feature type="domain" description="Laminin G" evidence="5">
    <location>
        <begin position="464"/>
        <end position="642"/>
    </location>
</feature>
<feature type="domain" description="EGF-like" evidence="6">
    <location>
        <begin position="424"/>
        <end position="459"/>
    </location>
</feature>
<feature type="region of interest" description="Disordered" evidence="3">
    <location>
        <begin position="318"/>
        <end position="376"/>
    </location>
</feature>
<feature type="region of interest" description="Disordered" evidence="3">
    <location>
        <begin position="183"/>
        <end position="282"/>
    </location>
</feature>
<reference evidence="9" key="2">
    <citation type="submission" date="2025-04" db="UniProtKB">
        <authorList>
            <consortium name="RefSeq"/>
        </authorList>
    </citation>
    <scope>IDENTIFICATION</scope>
    <source>
        <strain evidence="9">Aabys</strain>
    </source>
</reference>
<dbReference type="OrthoDB" id="10014052at2759"/>
<evidence type="ECO:0000256" key="2">
    <source>
        <dbReference type="PROSITE-ProRule" id="PRU00076"/>
    </source>
</evidence>
<feature type="compositionally biased region" description="Acidic residues" evidence="3">
    <location>
        <begin position="1437"/>
        <end position="1454"/>
    </location>
</feature>
<evidence type="ECO:0000256" key="4">
    <source>
        <dbReference type="SAM" id="SignalP"/>
    </source>
</evidence>
<dbReference type="PROSITE" id="PS50025">
    <property type="entry name" value="LAM_G_DOMAIN"/>
    <property type="match status" value="3"/>
</dbReference>
<dbReference type="CDD" id="cd00054">
    <property type="entry name" value="EGF_CA"/>
    <property type="match status" value="1"/>
</dbReference>
<dbReference type="SMART" id="SM00181">
    <property type="entry name" value="EGF"/>
    <property type="match status" value="3"/>
</dbReference>
<evidence type="ECO:0000259" key="5">
    <source>
        <dbReference type="PROSITE" id="PS50025"/>
    </source>
</evidence>
<keyword evidence="8" id="KW-1185">Reference proteome</keyword>
<evidence type="ECO:0000313" key="7">
    <source>
        <dbReference type="EnsemblMetazoa" id="MDOA011716-PA"/>
    </source>
</evidence>
<feature type="region of interest" description="Disordered" evidence="3">
    <location>
        <begin position="1044"/>
        <end position="1067"/>
    </location>
</feature>
<dbReference type="KEGG" id="mde:101900537"/>
<feature type="region of interest" description="Disordered" evidence="3">
    <location>
        <begin position="117"/>
        <end position="167"/>
    </location>
</feature>
<feature type="compositionally biased region" description="Low complexity" evidence="3">
    <location>
        <begin position="1151"/>
        <end position="1180"/>
    </location>
</feature>
<feature type="compositionally biased region" description="Low complexity" evidence="3">
    <location>
        <begin position="1252"/>
        <end position="1262"/>
    </location>
</feature>
<evidence type="ECO:0000259" key="6">
    <source>
        <dbReference type="PROSITE" id="PS50026"/>
    </source>
</evidence>
<dbReference type="STRING" id="7370.A0A1I8N5D2"/>
<dbReference type="GO" id="GO:0009653">
    <property type="term" value="P:anatomical structure morphogenesis"/>
    <property type="evidence" value="ECO:0007669"/>
    <property type="project" value="UniProtKB-ARBA"/>
</dbReference>
<comment type="caution">
    <text evidence="2">Lacks conserved residue(s) required for the propagation of feature annotation.</text>
</comment>
<feature type="signal peptide" evidence="4">
    <location>
        <begin position="1"/>
        <end position="34"/>
    </location>
</feature>
<feature type="domain" description="Laminin G" evidence="5">
    <location>
        <begin position="1495"/>
        <end position="1680"/>
    </location>
</feature>
<name>A0A1I8N5D2_MUSDO</name>
<dbReference type="VEuPathDB" id="VectorBase:MDOMA2_019774"/>
<dbReference type="InterPro" id="IPR001881">
    <property type="entry name" value="EGF-like_Ca-bd_dom"/>
</dbReference>
<dbReference type="InterPro" id="IPR013320">
    <property type="entry name" value="ConA-like_dom_sf"/>
</dbReference>
<accession>A0A1I8N5D2</accession>
<feature type="domain" description="Laminin G" evidence="5">
    <location>
        <begin position="684"/>
        <end position="857"/>
    </location>
</feature>
<dbReference type="SUPFAM" id="SSF49899">
    <property type="entry name" value="Concanavalin A-like lectins/glucanases"/>
    <property type="match status" value="3"/>
</dbReference>
<feature type="compositionally biased region" description="Basic and acidic residues" evidence="3">
    <location>
        <begin position="1371"/>
        <end position="1381"/>
    </location>
</feature>
<dbReference type="FunFam" id="2.60.120.200:FF:000187">
    <property type="entry name" value="SP2353, isoform A"/>
    <property type="match status" value="1"/>
</dbReference>
<feature type="compositionally biased region" description="Low complexity" evidence="3">
    <location>
        <begin position="1282"/>
        <end position="1291"/>
    </location>
</feature>
<feature type="region of interest" description="Disordered" evidence="3">
    <location>
        <begin position="1421"/>
        <end position="1486"/>
    </location>
</feature>
<feature type="region of interest" description="Disordered" evidence="3">
    <location>
        <begin position="1251"/>
        <end position="1307"/>
    </location>
</feature>
<dbReference type="Gene3D" id="2.10.25.10">
    <property type="entry name" value="Laminin"/>
    <property type="match status" value="2"/>
</dbReference>
<dbReference type="eggNOG" id="KOG3509">
    <property type="taxonomic scope" value="Eukaryota"/>
</dbReference>
<feature type="compositionally biased region" description="Basic and acidic residues" evidence="3">
    <location>
        <begin position="1107"/>
        <end position="1124"/>
    </location>
</feature>
<organism evidence="7">
    <name type="scientific">Musca domestica</name>
    <name type="common">House fly</name>
    <dbReference type="NCBI Taxonomy" id="7370"/>
    <lineage>
        <taxon>Eukaryota</taxon>
        <taxon>Metazoa</taxon>
        <taxon>Ecdysozoa</taxon>
        <taxon>Arthropoda</taxon>
        <taxon>Hexapoda</taxon>
        <taxon>Insecta</taxon>
        <taxon>Pterygota</taxon>
        <taxon>Neoptera</taxon>
        <taxon>Endopterygota</taxon>
        <taxon>Diptera</taxon>
        <taxon>Brachycera</taxon>
        <taxon>Muscomorpha</taxon>
        <taxon>Muscoidea</taxon>
        <taxon>Muscidae</taxon>
        <taxon>Musca</taxon>
    </lineage>
</organism>
<keyword evidence="1 2" id="KW-1015">Disulfide bond</keyword>
<dbReference type="Proteomes" id="UP001652621">
    <property type="component" value="Unplaced"/>
</dbReference>
<keyword evidence="2" id="KW-0245">EGF-like domain</keyword>
<dbReference type="Pfam" id="PF00008">
    <property type="entry name" value="EGF"/>
    <property type="match status" value="1"/>
</dbReference>
<dbReference type="GO" id="GO:0048513">
    <property type="term" value="P:animal organ development"/>
    <property type="evidence" value="ECO:0007669"/>
    <property type="project" value="UniProtKB-ARBA"/>
</dbReference>
<evidence type="ECO:0000256" key="3">
    <source>
        <dbReference type="SAM" id="MobiDB-lite"/>
    </source>
</evidence>
<sequence length="1680" mass="188806">MAGTTAKRSRKDNNMLMHGFILVTILATAKSAEAEITMEAAFQGHCGHTSPCEQLCYEIHDGMYECDCIEGYELNKNGYSCQVINSTNSSDGHSKSDEDVLYQKGASFSAKLANDNADDNHIGNNQLNGGGGGGGSSASDGGLSSPFNRDSDEDIIDGDDESSYISDDLGGLMAQREKINSNDYYISNEGEEGELDSRGMERDISEDDYDDEPYERQRATITTTKPIALMLHRNRKAPAGNKNQPRSSGPSTRATTTTSAPSSTTTSSTTSTTTTETTMLTNENLDELDDYYAKQDMSIYDDVNNNQLNLRPINHLTYQQQPQQQQQQQKRQLQQQHHQMEAQTNSNHQQSQQQQKSQHHNSFSYSSQNNNNNNNNLFKTATAAQTASTTSYATATSGTNNNKQQQQQQQVSTNISLNLSSAETNEICNLECGIDGMCEKSEGTSRCLCPFGKTGNNCLEDIKVRVPKFSKHSWLAFPALKGAYKHVQLRIEFRPESFDGIILLSGERDDLTGDFMALLLNKGFVEFWFDCGSGAGSVRSRETILLNEWNSVVIYRHRWDAWLVLNHGTKVQGRSTGLFSRITFREPVFLGGTGNITGLANRLPITSGFLGCIRHFIANDQEYKFEEHPAGDVTKGFDIQDCITDKCFKYPCQHGGKCLPSDQGAVCLCPIGFVGDLCEIRMDLQVPSFNGSSFLRYAPLGDSVLIWLELNVILKPEQADGLILYSGPKHHGDFIALSLSNGYVEFSFNLGNGPAVVRSEYPLSIGQWHTIRISRTARLAVLKIDQLPEVMTISANGFWHLSLPENLFVGGVNHIDKLPMDLKNKPFFVGCIQKIEINGHPLSIISEALGGTNIGNCPHACVARPCGPLSECVPQMEGYECRCSAYNEQCNNNNSNSKKGKTRMEEKTSKIQSKVKANKAVIAPSLGHNDFSVKDSALRQKQQQQQQQKPQQQKGHKKPKKQHLLWHKTSYKAMQQQQQQNLKPSIALATTRTTSTTPTTPPPPSTTTPTTTTTTMNWQDMEIINRDILETQETLERIMEKMKTDEVVLDDDEDEDEQDEEADEIEDDMIFRDIKAMHEQQELEQEQEQEQMQRQREQQQQQQQQRQQEEQEQHMRQLAKEVAKYGHHSSNNNNNMKTNQRTNRNKRKHMMTTTTTTVRTTTPTTISTTTTRTMTTTTTRKPYKQKQQQPHSSFYGSAKPDPHHKTPVLDKPQHKLSRLPTHYESFQTQTGSDILTFEDPVALEEQWQDFNAASSASQSSSSSEEHSEETKQANSGGYVSLDSNSNNNNNDDNNDNNEGAAIENTSEDTFVMDESLFDENDGTEDYQRKQLAQDMKRIMANTKGHYTPKQPKLVITEYDYSGEDEMPSQDHNNKENQREATNKPQAPKLMDTMQQQKPLQYPQQSLYDARKFDDFNIVEHSNEDKHADNGGNSNEDNSNDDDGDDDDEFDSQEFEEVKKKPSADPTQTHTDWSLLSKFDLPSNENRPPIGVRKNFGACFVGHESYFHYNDPDTMNQIISNNIDLNLRIKTRSEHGVILWTACVGTMDQDSDDYLSLGIEDGYLHFRYNLGSGEVDIRFNATKISDGLWHRVRAIRNNQEGYLEVDGRKSITLRSPGTLRQLNTDTGLYVGGLPDSVYFPRRRYTNGIVGCISEIVISGEFKMNFDPNTLGTAHNVETGIL</sequence>
<feature type="compositionally biased region" description="Low complexity" evidence="3">
    <location>
        <begin position="246"/>
        <end position="278"/>
    </location>
</feature>
<feature type="disulfide bond" evidence="2">
    <location>
        <begin position="669"/>
        <end position="678"/>
    </location>
</feature>
<feature type="disulfide bond" evidence="2">
    <location>
        <begin position="428"/>
        <end position="438"/>
    </location>
</feature>
<dbReference type="PANTHER" id="PTHR15036:SF85">
    <property type="entry name" value="SP2353, ISOFORM A"/>
    <property type="match status" value="1"/>
</dbReference>
<evidence type="ECO:0000256" key="1">
    <source>
        <dbReference type="ARBA" id="ARBA00023157"/>
    </source>
</evidence>
<dbReference type="GO" id="GO:0016020">
    <property type="term" value="C:membrane"/>
    <property type="evidence" value="ECO:0007669"/>
    <property type="project" value="UniProtKB-SubCell"/>
</dbReference>
<dbReference type="VEuPathDB" id="VectorBase:MDOA011716"/>
<dbReference type="SMART" id="SM00282">
    <property type="entry name" value="LamG"/>
    <property type="match status" value="3"/>
</dbReference>
<feature type="chain" id="PRO_5044561268" evidence="4">
    <location>
        <begin position="35"/>
        <end position="1680"/>
    </location>
</feature>
<feature type="compositionally biased region" description="Polar residues" evidence="3">
    <location>
        <begin position="1185"/>
        <end position="1195"/>
    </location>
</feature>
<dbReference type="PROSITE" id="PS01186">
    <property type="entry name" value="EGF_2"/>
    <property type="match status" value="1"/>
</dbReference>
<proteinExistence type="predicted"/>
<feature type="compositionally biased region" description="Low complexity" evidence="3">
    <location>
        <begin position="940"/>
        <end position="953"/>
    </location>
</feature>
<dbReference type="FunFam" id="2.60.120.200:FF:000224">
    <property type="entry name" value="SP2353, isoform A"/>
    <property type="match status" value="1"/>
</dbReference>
<feature type="disulfide bond" evidence="2">
    <location>
        <begin position="449"/>
        <end position="458"/>
    </location>
</feature>
<feature type="region of interest" description="Disordered" evidence="3">
    <location>
        <begin position="992"/>
        <end position="1014"/>
    </location>
</feature>
<feature type="compositionally biased region" description="Basic and acidic residues" evidence="3">
    <location>
        <begin position="1200"/>
        <end position="1213"/>
    </location>
</feature>
<dbReference type="InterPro" id="IPR001791">
    <property type="entry name" value="Laminin_G"/>
</dbReference>
<dbReference type="RefSeq" id="XP_005179512.1">
    <property type="nucleotide sequence ID" value="XM_005179455.3"/>
</dbReference>
<feature type="region of interest" description="Disordered" evidence="3">
    <location>
        <begin position="892"/>
        <end position="962"/>
    </location>
</feature>
<protein>
    <submittedName>
        <fullName evidence="9">Uncharacterized protein LOC101900537</fullName>
    </submittedName>
</protein>
<feature type="compositionally biased region" description="Low complexity" evidence="3">
    <location>
        <begin position="1131"/>
        <end position="1142"/>
    </location>
</feature>
<feature type="compositionally biased region" description="Acidic residues" evidence="3">
    <location>
        <begin position="204"/>
        <end position="213"/>
    </location>
</feature>
<evidence type="ECO:0000313" key="8">
    <source>
        <dbReference type="Proteomes" id="UP001652621"/>
    </source>
</evidence>